<dbReference type="AlphaFoldDB" id="A0A3G3IND9"/>
<dbReference type="EMBL" id="CP024634">
    <property type="protein sequence ID" value="AYQ56982.1"/>
    <property type="molecule type" value="Genomic_DNA"/>
</dbReference>
<keyword evidence="7" id="KW-0520">NAD</keyword>
<evidence type="ECO:0000256" key="6">
    <source>
        <dbReference type="ARBA" id="ARBA00018569"/>
    </source>
</evidence>
<gene>
    <name evidence="13" type="ORF">MS2017_1285</name>
</gene>
<feature type="domain" description="NAD-dependent epimerase/dehydratase" evidence="12">
    <location>
        <begin position="7"/>
        <end position="60"/>
    </location>
</feature>
<evidence type="ECO:0000256" key="5">
    <source>
        <dbReference type="ARBA" id="ARBA00013189"/>
    </source>
</evidence>
<evidence type="ECO:0000256" key="10">
    <source>
        <dbReference type="ARBA" id="ARBA00031367"/>
    </source>
</evidence>
<comment type="pathway">
    <text evidence="3">Carbohydrate metabolism; galactose metabolism.</text>
</comment>
<keyword evidence="8" id="KW-0299">Galactose metabolism</keyword>
<evidence type="ECO:0000313" key="14">
    <source>
        <dbReference type="Proteomes" id="UP000278334"/>
    </source>
</evidence>
<dbReference type="KEGG" id="bthg:MS2017_1285"/>
<organism evidence="13 14">
    <name type="scientific">Bathymodiolus thermophilus thioautotrophic gill symbiont</name>
    <dbReference type="NCBI Taxonomy" id="2360"/>
    <lineage>
        <taxon>Bacteria</taxon>
        <taxon>Pseudomonadati</taxon>
        <taxon>Pseudomonadota</taxon>
        <taxon>Gammaproteobacteria</taxon>
        <taxon>sulfur-oxidizing symbionts</taxon>
    </lineage>
</organism>
<comment type="catalytic activity">
    <reaction evidence="1">
        <text>UDP-alpha-D-glucose = UDP-alpha-D-galactose</text>
        <dbReference type="Rhea" id="RHEA:22168"/>
        <dbReference type="ChEBI" id="CHEBI:58885"/>
        <dbReference type="ChEBI" id="CHEBI:66914"/>
        <dbReference type="EC" id="5.1.3.2"/>
    </reaction>
</comment>
<evidence type="ECO:0000256" key="2">
    <source>
        <dbReference type="ARBA" id="ARBA00001911"/>
    </source>
</evidence>
<dbReference type="PANTHER" id="PTHR43725:SF47">
    <property type="entry name" value="UDP-GLUCOSE 4-EPIMERASE"/>
    <property type="match status" value="1"/>
</dbReference>
<comment type="cofactor">
    <cofactor evidence="2">
        <name>NAD(+)</name>
        <dbReference type="ChEBI" id="CHEBI:57540"/>
    </cofactor>
</comment>
<accession>A0A3G3IND9</accession>
<dbReference type="InterPro" id="IPR001509">
    <property type="entry name" value="Epimerase_deHydtase"/>
</dbReference>
<dbReference type="Gene3D" id="3.40.50.720">
    <property type="entry name" value="NAD(P)-binding Rossmann-like Domain"/>
    <property type="match status" value="1"/>
</dbReference>
<dbReference type="Pfam" id="PF01370">
    <property type="entry name" value="Epimerase"/>
    <property type="match status" value="1"/>
</dbReference>
<dbReference type="PANTHER" id="PTHR43725">
    <property type="entry name" value="UDP-GLUCOSE 4-EPIMERASE"/>
    <property type="match status" value="1"/>
</dbReference>
<dbReference type="EC" id="5.1.3.2" evidence="5"/>
<evidence type="ECO:0000256" key="3">
    <source>
        <dbReference type="ARBA" id="ARBA00004947"/>
    </source>
</evidence>
<dbReference type="Proteomes" id="UP000278334">
    <property type="component" value="Chromosome"/>
</dbReference>
<evidence type="ECO:0000256" key="7">
    <source>
        <dbReference type="ARBA" id="ARBA00023027"/>
    </source>
</evidence>
<protein>
    <recommendedName>
        <fullName evidence="6">UDP-glucose 4-epimerase</fullName>
        <ecNumber evidence="5">5.1.3.2</ecNumber>
    </recommendedName>
    <alternativeName>
        <fullName evidence="11">Galactowaldenase</fullName>
    </alternativeName>
    <alternativeName>
        <fullName evidence="10">UDP-galactose 4-epimerase</fullName>
    </alternativeName>
</protein>
<comment type="similarity">
    <text evidence="4">Belongs to the NAD(P)-dependent epimerase/dehydratase family.</text>
</comment>
<dbReference type="GO" id="GO:0003978">
    <property type="term" value="F:UDP-glucose 4-epimerase activity"/>
    <property type="evidence" value="ECO:0007669"/>
    <property type="project" value="UniProtKB-EC"/>
</dbReference>
<evidence type="ECO:0000256" key="11">
    <source>
        <dbReference type="ARBA" id="ARBA00033067"/>
    </source>
</evidence>
<keyword evidence="8" id="KW-0119">Carbohydrate metabolism</keyword>
<evidence type="ECO:0000259" key="12">
    <source>
        <dbReference type="Pfam" id="PF01370"/>
    </source>
</evidence>
<evidence type="ECO:0000256" key="9">
    <source>
        <dbReference type="ARBA" id="ARBA00023235"/>
    </source>
</evidence>
<evidence type="ECO:0000256" key="1">
    <source>
        <dbReference type="ARBA" id="ARBA00000083"/>
    </source>
</evidence>
<dbReference type="InterPro" id="IPR036291">
    <property type="entry name" value="NAD(P)-bd_dom_sf"/>
</dbReference>
<sequence>MMKNKTILVTGGAGYIGSHTCVELLEKGYRVIALDNYSNSSKAVIGKIKKITGKEIQVYEADVFKQIKGEVLTVNLGTGKSYSVLEIAKAFERTSGKKNQFCNCSKKSGRYCFMLHRCSKSLRQIRLGCTIKD</sequence>
<dbReference type="Gene3D" id="3.90.25.10">
    <property type="entry name" value="UDP-galactose 4-epimerase, domain 1"/>
    <property type="match status" value="1"/>
</dbReference>
<name>A0A3G3IND9_9GAMM</name>
<dbReference type="GO" id="GO:0005829">
    <property type="term" value="C:cytosol"/>
    <property type="evidence" value="ECO:0007669"/>
    <property type="project" value="TreeGrafter"/>
</dbReference>
<evidence type="ECO:0000256" key="4">
    <source>
        <dbReference type="ARBA" id="ARBA00007637"/>
    </source>
</evidence>
<dbReference type="GO" id="GO:0006012">
    <property type="term" value="P:galactose metabolic process"/>
    <property type="evidence" value="ECO:0007669"/>
    <property type="project" value="UniProtKB-KW"/>
</dbReference>
<evidence type="ECO:0000256" key="8">
    <source>
        <dbReference type="ARBA" id="ARBA00023144"/>
    </source>
</evidence>
<proteinExistence type="inferred from homology"/>
<reference evidence="13 14" key="1">
    <citation type="submission" date="2017-11" db="EMBL/GenBank/DDBJ databases">
        <title>Genome sequence of the bacterial symbiont EPR9N from a vent mussel Bathymodiolus thermophilus.</title>
        <authorList>
            <person name="Won Y.-J."/>
        </authorList>
    </citation>
    <scope>NUCLEOTIDE SEQUENCE [LARGE SCALE GENOMIC DNA]</scope>
    <source>
        <strain evidence="13 14">EPR9N</strain>
    </source>
</reference>
<dbReference type="SUPFAM" id="SSF51735">
    <property type="entry name" value="NAD(P)-binding Rossmann-fold domains"/>
    <property type="match status" value="1"/>
</dbReference>
<evidence type="ECO:0000313" key="13">
    <source>
        <dbReference type="EMBL" id="AYQ56982.1"/>
    </source>
</evidence>
<keyword evidence="9" id="KW-0413">Isomerase</keyword>